<dbReference type="PANTHER" id="PTHR36439:SF1">
    <property type="entry name" value="DUF1697 DOMAIN-CONTAINING PROTEIN"/>
    <property type="match status" value="1"/>
</dbReference>
<dbReference type="Gene3D" id="3.30.70.1280">
    <property type="entry name" value="SP0830-like domains"/>
    <property type="match status" value="1"/>
</dbReference>
<feature type="region of interest" description="Disordered" evidence="1">
    <location>
        <begin position="1"/>
        <end position="21"/>
    </location>
</feature>
<keyword evidence="3" id="KW-1185">Reference proteome</keyword>
<reference evidence="2 3" key="1">
    <citation type="submission" date="2017-09" db="EMBL/GenBank/DDBJ databases">
        <title>Sphingomonas panjinensis sp.nov., isolated from oil-contaminated soil.</title>
        <authorList>
            <person name="Wang L."/>
            <person name="Chen L."/>
        </authorList>
    </citation>
    <scope>NUCLEOTIDE SEQUENCE [LARGE SCALE GENOMIC DNA]</scope>
    <source>
        <strain evidence="2 3">FW-11</strain>
    </source>
</reference>
<dbReference type="PIRSF" id="PIRSF008502">
    <property type="entry name" value="UCP008502"/>
    <property type="match status" value="1"/>
</dbReference>
<protein>
    <recommendedName>
        <fullName evidence="4">DUF1697 domain-containing protein</fullName>
    </recommendedName>
</protein>
<dbReference type="Pfam" id="PF08002">
    <property type="entry name" value="DUF1697"/>
    <property type="match status" value="1"/>
</dbReference>
<accession>A0A2T5G128</accession>
<dbReference type="AlphaFoldDB" id="A0A2T5G128"/>
<sequence>MAALGVPRHARQRLARTPQKRQHRRMTCFIALLRAINVGKRQVPMAELRMLVTGLGYGDVQSHVASGNLLFSGEGSAADVERTLDAAISERFGFPVETMVRTADQWPLYVAANPFPRESEAAPNRVLMLLSKAPPTPDAAARIAERAQAGEIVRAAGGAIWIYYADGVGRSKLSPVFIDRMIGSPATGRNISTVRKLAAMAGVAA</sequence>
<organism evidence="2 3">
    <name type="scientific">Sphingomonas oleivorans</name>
    <dbReference type="NCBI Taxonomy" id="1735121"/>
    <lineage>
        <taxon>Bacteria</taxon>
        <taxon>Pseudomonadati</taxon>
        <taxon>Pseudomonadota</taxon>
        <taxon>Alphaproteobacteria</taxon>
        <taxon>Sphingomonadales</taxon>
        <taxon>Sphingomonadaceae</taxon>
        <taxon>Sphingomonas</taxon>
    </lineage>
</organism>
<dbReference type="SUPFAM" id="SSF160379">
    <property type="entry name" value="SP0830-like"/>
    <property type="match status" value="1"/>
</dbReference>
<proteinExistence type="predicted"/>
<evidence type="ECO:0000256" key="1">
    <source>
        <dbReference type="SAM" id="MobiDB-lite"/>
    </source>
</evidence>
<comment type="caution">
    <text evidence="2">The sequence shown here is derived from an EMBL/GenBank/DDBJ whole genome shotgun (WGS) entry which is preliminary data.</text>
</comment>
<dbReference type="EMBL" id="NWBU01000004">
    <property type="protein sequence ID" value="PTQ12821.1"/>
    <property type="molecule type" value="Genomic_DNA"/>
</dbReference>
<dbReference type="InterPro" id="IPR012545">
    <property type="entry name" value="DUF1697"/>
</dbReference>
<dbReference type="PANTHER" id="PTHR36439">
    <property type="entry name" value="BLL4334 PROTEIN"/>
    <property type="match status" value="1"/>
</dbReference>
<feature type="compositionally biased region" description="Basic residues" evidence="1">
    <location>
        <begin position="8"/>
        <end position="21"/>
    </location>
</feature>
<dbReference type="Proteomes" id="UP000244162">
    <property type="component" value="Unassembled WGS sequence"/>
</dbReference>
<name>A0A2T5G128_9SPHN</name>
<dbReference type="OrthoDB" id="9806494at2"/>
<gene>
    <name evidence="2" type="ORF">CLG96_01345</name>
</gene>
<evidence type="ECO:0000313" key="2">
    <source>
        <dbReference type="EMBL" id="PTQ12821.1"/>
    </source>
</evidence>
<evidence type="ECO:0008006" key="4">
    <source>
        <dbReference type="Google" id="ProtNLM"/>
    </source>
</evidence>
<evidence type="ECO:0000313" key="3">
    <source>
        <dbReference type="Proteomes" id="UP000244162"/>
    </source>
</evidence>